<organism evidence="2 3">
    <name type="scientific">Aspergillus sclerotiicarbonarius (strain CBS 121057 / IBT 28362)</name>
    <dbReference type="NCBI Taxonomy" id="1448318"/>
    <lineage>
        <taxon>Eukaryota</taxon>
        <taxon>Fungi</taxon>
        <taxon>Dikarya</taxon>
        <taxon>Ascomycota</taxon>
        <taxon>Pezizomycotina</taxon>
        <taxon>Eurotiomycetes</taxon>
        <taxon>Eurotiomycetidae</taxon>
        <taxon>Eurotiales</taxon>
        <taxon>Aspergillaceae</taxon>
        <taxon>Aspergillus</taxon>
        <taxon>Aspergillus subgen. Circumdati</taxon>
    </lineage>
</organism>
<dbReference type="Pfam" id="PF00646">
    <property type="entry name" value="F-box"/>
    <property type="match status" value="1"/>
</dbReference>
<feature type="domain" description="F-box" evidence="1">
    <location>
        <begin position="8"/>
        <end position="40"/>
    </location>
</feature>
<dbReference type="Proteomes" id="UP000248423">
    <property type="component" value="Unassembled WGS sequence"/>
</dbReference>
<evidence type="ECO:0000313" key="2">
    <source>
        <dbReference type="EMBL" id="PYI09434.1"/>
    </source>
</evidence>
<protein>
    <recommendedName>
        <fullName evidence="1">F-box domain-containing protein</fullName>
    </recommendedName>
</protein>
<evidence type="ECO:0000259" key="1">
    <source>
        <dbReference type="Pfam" id="PF00646"/>
    </source>
</evidence>
<keyword evidence="3" id="KW-1185">Reference proteome</keyword>
<sequence>MSVSQVPPPELLELILLQLEYNEVFQMQRVCCHWREVIRHSTAIRWTLFLERPRWKGKVKFNPFLYHLGFIPPSSSVKSMQQFLSMRISQPHNFTLSPLLPGCWRLREPNWFTDPRHRDIIFDPEGSWRQTWPVNIPCVIEQIIINFPGKRVVWNGYRGGLWVLGSEDVGNGLTMGRLFDILMAFFCHFQRETALFFWRVRGHESDGECTAGTKWLKAELDMSCMVGGEPTELQKDSWSVGRGRLNLADIIDIRDLEEFDEWV</sequence>
<reference evidence="2 3" key="1">
    <citation type="submission" date="2018-02" db="EMBL/GenBank/DDBJ databases">
        <title>The genomes of Aspergillus section Nigri reveals drivers in fungal speciation.</title>
        <authorList>
            <consortium name="DOE Joint Genome Institute"/>
            <person name="Vesth T.C."/>
            <person name="Nybo J."/>
            <person name="Theobald S."/>
            <person name="Brandl J."/>
            <person name="Frisvad J.C."/>
            <person name="Nielsen K.F."/>
            <person name="Lyhne E.K."/>
            <person name="Kogle M.E."/>
            <person name="Kuo A."/>
            <person name="Riley R."/>
            <person name="Clum A."/>
            <person name="Nolan M."/>
            <person name="Lipzen A."/>
            <person name="Salamov A."/>
            <person name="Henrissat B."/>
            <person name="Wiebenga A."/>
            <person name="De vries R.P."/>
            <person name="Grigoriev I.V."/>
            <person name="Mortensen U.H."/>
            <person name="Andersen M.R."/>
            <person name="Baker S.E."/>
        </authorList>
    </citation>
    <scope>NUCLEOTIDE SEQUENCE [LARGE SCALE GENOMIC DNA]</scope>
    <source>
        <strain evidence="2 3">CBS 121057</strain>
    </source>
</reference>
<dbReference type="Gene3D" id="1.20.1280.50">
    <property type="match status" value="1"/>
</dbReference>
<dbReference type="InterPro" id="IPR036047">
    <property type="entry name" value="F-box-like_dom_sf"/>
</dbReference>
<dbReference type="EMBL" id="KZ826327">
    <property type="protein sequence ID" value="PYI09434.1"/>
    <property type="molecule type" value="Genomic_DNA"/>
</dbReference>
<proteinExistence type="predicted"/>
<evidence type="ECO:0000313" key="3">
    <source>
        <dbReference type="Proteomes" id="UP000248423"/>
    </source>
</evidence>
<name>A0A319EXH3_ASPSB</name>
<dbReference type="InterPro" id="IPR001810">
    <property type="entry name" value="F-box_dom"/>
</dbReference>
<dbReference type="VEuPathDB" id="FungiDB:BO78DRAFT_415709"/>
<dbReference type="AlphaFoldDB" id="A0A319EXH3"/>
<dbReference type="SUPFAM" id="SSF81383">
    <property type="entry name" value="F-box domain"/>
    <property type="match status" value="1"/>
</dbReference>
<gene>
    <name evidence="2" type="ORF">BO78DRAFT_415709</name>
</gene>
<accession>A0A319EXH3</accession>